<evidence type="ECO:0000256" key="1">
    <source>
        <dbReference type="SAM" id="MobiDB-lite"/>
    </source>
</evidence>
<name>I3S5E7_LOTJA</name>
<dbReference type="EMBL" id="BT135694">
    <property type="protein sequence ID" value="AFK35489.1"/>
    <property type="molecule type" value="mRNA"/>
</dbReference>
<organism evidence="2">
    <name type="scientific">Lotus japonicus</name>
    <name type="common">Lotus corniculatus var. japonicus</name>
    <dbReference type="NCBI Taxonomy" id="34305"/>
    <lineage>
        <taxon>Eukaryota</taxon>
        <taxon>Viridiplantae</taxon>
        <taxon>Streptophyta</taxon>
        <taxon>Embryophyta</taxon>
        <taxon>Tracheophyta</taxon>
        <taxon>Spermatophyta</taxon>
        <taxon>Magnoliopsida</taxon>
        <taxon>eudicotyledons</taxon>
        <taxon>Gunneridae</taxon>
        <taxon>Pentapetalae</taxon>
        <taxon>rosids</taxon>
        <taxon>fabids</taxon>
        <taxon>Fabales</taxon>
        <taxon>Fabaceae</taxon>
        <taxon>Papilionoideae</taxon>
        <taxon>50 kb inversion clade</taxon>
        <taxon>NPAAA clade</taxon>
        <taxon>Hologalegina</taxon>
        <taxon>robinioid clade</taxon>
        <taxon>Loteae</taxon>
        <taxon>Lotus</taxon>
    </lineage>
</organism>
<protein>
    <submittedName>
        <fullName evidence="2">Uncharacterized protein</fullName>
    </submittedName>
</protein>
<reference evidence="2" key="1">
    <citation type="submission" date="2012-05" db="EMBL/GenBank/DDBJ databases">
        <authorList>
            <person name="Krishnakumar V."/>
            <person name="Cheung F."/>
            <person name="Xiao Y."/>
            <person name="Chan A."/>
            <person name="Moskal W.A."/>
            <person name="Town C.D."/>
        </authorList>
    </citation>
    <scope>NUCLEOTIDE SEQUENCE</scope>
</reference>
<evidence type="ECO:0000313" key="2">
    <source>
        <dbReference type="EMBL" id="AFK35489.1"/>
    </source>
</evidence>
<proteinExistence type="evidence at transcript level"/>
<accession>I3S5E7</accession>
<feature type="region of interest" description="Disordered" evidence="1">
    <location>
        <begin position="42"/>
        <end position="89"/>
    </location>
</feature>
<feature type="compositionally biased region" description="Low complexity" evidence="1">
    <location>
        <begin position="42"/>
        <end position="58"/>
    </location>
</feature>
<sequence length="89" mass="9606">MRSSKRGRSGANRSEGGVDLVCESRSPYHCATSMVAMATTTTTSIVEPLSLPSSAPSRSRSREKACEPFSAQIESEDEGIESKNQPLRE</sequence>
<dbReference type="AlphaFoldDB" id="I3S5E7"/>